<dbReference type="AlphaFoldDB" id="V9IBS6"/>
<feature type="signal peptide" evidence="1">
    <location>
        <begin position="1"/>
        <end position="23"/>
    </location>
</feature>
<evidence type="ECO:0000313" key="2">
    <source>
        <dbReference type="EMBL" id="AEY57774.1"/>
    </source>
</evidence>
<name>V9IBS6_APICE</name>
<accession>V9IBS6</accession>
<gene>
    <name evidence="2" type="ORF">ACCB00393.3</name>
</gene>
<organism evidence="2">
    <name type="scientific">Apis cerana</name>
    <name type="common">Indian honeybee</name>
    <dbReference type="NCBI Taxonomy" id="7461"/>
    <lineage>
        <taxon>Eukaryota</taxon>
        <taxon>Metazoa</taxon>
        <taxon>Ecdysozoa</taxon>
        <taxon>Arthropoda</taxon>
        <taxon>Hexapoda</taxon>
        <taxon>Insecta</taxon>
        <taxon>Pterygota</taxon>
        <taxon>Neoptera</taxon>
        <taxon>Endopterygota</taxon>
        <taxon>Hymenoptera</taxon>
        <taxon>Apocrita</taxon>
        <taxon>Aculeata</taxon>
        <taxon>Apoidea</taxon>
        <taxon>Anthophila</taxon>
        <taxon>Apidae</taxon>
        <taxon>Apis</taxon>
    </lineage>
</organism>
<evidence type="ECO:0000256" key="1">
    <source>
        <dbReference type="SAM" id="SignalP"/>
    </source>
</evidence>
<reference evidence="2" key="1">
    <citation type="submission" date="2011-11" db="EMBL/GenBank/DDBJ databases">
        <title>Decoding the brain transcriptome of the Eastern honeybee (Apis cerana) based on pyrosequencing.</title>
        <authorList>
            <person name="Sun L."/>
            <person name="Zheng H."/>
            <person name="Wang Y."/>
            <person name="Xie X."/>
            <person name="Zhu Y."/>
            <person name="Gu W."/>
            <person name="Wang S."/>
        </authorList>
    </citation>
    <scope>NUCLEOTIDE SEQUENCE</scope>
    <source>
        <tissue evidence="2">Brain</tissue>
    </source>
</reference>
<proteinExistence type="evidence at transcript level"/>
<sequence>MTAGMFAATSGLLLLILNRDTSGSCVHGKVMPYCIEISNSTSFNSTIKDIINLT</sequence>
<feature type="chain" id="PRO_5004777527" evidence="1">
    <location>
        <begin position="24"/>
        <end position="54"/>
    </location>
</feature>
<protein>
    <submittedName>
        <fullName evidence="2">Uncharacterized protein</fullName>
    </submittedName>
</protein>
<keyword evidence="1" id="KW-0732">Signal</keyword>
<dbReference type="EMBL" id="JR037443">
    <property type="protein sequence ID" value="AEY57774.1"/>
    <property type="molecule type" value="mRNA"/>
</dbReference>